<protein>
    <submittedName>
        <fullName evidence="9">Karyopherin (Importin) beta 3</fullName>
    </submittedName>
</protein>
<dbReference type="SUPFAM" id="SSF48371">
    <property type="entry name" value="ARM repeat"/>
    <property type="match status" value="2"/>
</dbReference>
<dbReference type="Proteomes" id="UP001150062">
    <property type="component" value="Unassembled WGS sequence"/>
</dbReference>
<dbReference type="Gene3D" id="1.25.10.10">
    <property type="entry name" value="Leucine-rich Repeat Variant"/>
    <property type="match status" value="1"/>
</dbReference>
<evidence type="ECO:0000256" key="5">
    <source>
        <dbReference type="ARBA" id="ARBA00022737"/>
    </source>
</evidence>
<evidence type="ECO:0000256" key="6">
    <source>
        <dbReference type="ARBA" id="ARBA00022927"/>
    </source>
</evidence>
<organism evidence="9 10">
    <name type="scientific">Anaeramoeba flamelloides</name>
    <dbReference type="NCBI Taxonomy" id="1746091"/>
    <lineage>
        <taxon>Eukaryota</taxon>
        <taxon>Metamonada</taxon>
        <taxon>Anaeramoebidae</taxon>
        <taxon>Anaeramoeba</taxon>
    </lineage>
</organism>
<keyword evidence="3" id="KW-0813">Transport</keyword>
<evidence type="ECO:0000256" key="7">
    <source>
        <dbReference type="ARBA" id="ARBA00023242"/>
    </source>
</evidence>
<feature type="domain" description="IPO4/5-like TPR repeats" evidence="8">
    <location>
        <begin position="103"/>
        <end position="257"/>
    </location>
</feature>
<sequence>MSQETLQEFNDVLVDILNPNNNIRNQAEPKFFTLQENDPDLCAQCLIGMLSFSQHSEVRVLSMVLLRQMLFSYSPPYWRQFKKETKQLIKEELLGGLNNEKESYVRRKICDTIIIAGSLLITDGSWPELLNLVLTYSSSNSDQEAELGLYLFEGLSVMIGKVLSEGYNEFYEMLSKGLDSKRKLSVRVCAAKAVCQYVIYLPKKIRADFSTLIPDILNILTGLLDEGDFDLMTNLISQMTEIAEFCPKYYSKHLNEIKDGFFQLATMSSEEIDDSVKQSALKFLSSLIENAPRLANECENFIDNTIQASLHLLMDLSDPPKNTNQSLGEWMKSLQNEFANSNSYLAETALSRISREIGKDLMLKYMNEYVTSFLSSEESWQKRYAGIRCLSSICEGCGYSLSDDLGEIINLLIPFFSDEHPRVRHAVIISISDITRDFPGVIQETFAGQIIPQLLSIISDESIEFLCSETLGTLTVFLQEIEPEELESQIKNLLETTLGAFNRGDPETQEQAITTISAIALKSDPETLAVYYNDLITLMFELMKKGSTKNEKLNRAQAFECATIIGSGVNAELFKNDAHQIMEFSMKLHYDGLSTDDPLLDKIFYAWARISTSLTFEFEKYLEYIIPILLKLASTQSKNSKNIKQQQDEEKKQQSKTPLSFTDGWDETVYEVRSNAINNLFIISDSLKGYFHNWCESCLKIASLNAICFLNDELRSFSTQLLGTLVTCVVHAAENEIAKNIDRDYVIKFGEEVVNNLIKFLTLEMEPHLIANLFETVSEVLNTLKTLADSKTIISFLQIVPVLLEASDKRIAEEINKFSENQDILLLDESFLNNNNIGNNENQNLNSSISTLQILEHLQSKGPDVENELLVKKMIISACTPIGKYNPQLYESFFNQSLAEWVTTISQDEKSLPDQKYAAIGFLNIYIRFVVPDCNNQEQLFKKIWDQFSQFIFNPIPLDDYDLKDISASTIIWCAKNGSQVFQEFAEQAIKVLIESSPDEGVLGHSSFVAAIGSIIENHSDSLQELKQIIQLWVKMFPIHSEGDVATLCYQLLTKFYQEINAQDYIQLVSQILNEDYVTQDLKNDITNALTNIQNQLGKTQFEELILKIGDQPLLLKFASFFDK</sequence>
<comment type="subcellular location">
    <subcellularLocation>
        <location evidence="2">Cytoplasm</location>
    </subcellularLocation>
    <subcellularLocation>
        <location evidence="1">Nucleus</location>
    </subcellularLocation>
</comment>
<comment type="caution">
    <text evidence="9">The sequence shown here is derived from an EMBL/GenBank/DDBJ whole genome shotgun (WGS) entry which is preliminary data.</text>
</comment>
<dbReference type="Pfam" id="PF18808">
    <property type="entry name" value="Importin_rep_4"/>
    <property type="match status" value="1"/>
</dbReference>
<keyword evidence="6" id="KW-0653">Protein transport</keyword>
<keyword evidence="4" id="KW-0963">Cytoplasm</keyword>
<keyword evidence="7" id="KW-0539">Nucleus</keyword>
<evidence type="ECO:0000313" key="10">
    <source>
        <dbReference type="Proteomes" id="UP001150062"/>
    </source>
</evidence>
<reference evidence="9" key="1">
    <citation type="submission" date="2022-08" db="EMBL/GenBank/DDBJ databases">
        <title>Novel sulfate-reducing endosymbionts in the free-living metamonad Anaeramoeba.</title>
        <authorList>
            <person name="Jerlstrom-Hultqvist J."/>
            <person name="Cepicka I."/>
            <person name="Gallot-Lavallee L."/>
            <person name="Salas-Leiva D."/>
            <person name="Curtis B.A."/>
            <person name="Zahonova K."/>
            <person name="Pipaliya S."/>
            <person name="Dacks J."/>
            <person name="Roger A.J."/>
        </authorList>
    </citation>
    <scope>NUCLEOTIDE SEQUENCE</scope>
    <source>
        <strain evidence="9">Schooner1</strain>
    </source>
</reference>
<dbReference type="Pfam" id="PF13513">
    <property type="entry name" value="HEAT_EZ"/>
    <property type="match status" value="1"/>
</dbReference>
<keyword evidence="5" id="KW-0677">Repeat</keyword>
<evidence type="ECO:0000256" key="3">
    <source>
        <dbReference type="ARBA" id="ARBA00022448"/>
    </source>
</evidence>
<evidence type="ECO:0000256" key="4">
    <source>
        <dbReference type="ARBA" id="ARBA00022490"/>
    </source>
</evidence>
<dbReference type="InterPro" id="IPR057672">
    <property type="entry name" value="TPR_IPO4/5"/>
</dbReference>
<evidence type="ECO:0000256" key="1">
    <source>
        <dbReference type="ARBA" id="ARBA00004123"/>
    </source>
</evidence>
<keyword evidence="10" id="KW-1185">Reference proteome</keyword>
<dbReference type="InterPro" id="IPR011989">
    <property type="entry name" value="ARM-like"/>
</dbReference>
<evidence type="ECO:0000256" key="2">
    <source>
        <dbReference type="ARBA" id="ARBA00004496"/>
    </source>
</evidence>
<dbReference type="InterPro" id="IPR016024">
    <property type="entry name" value="ARM-type_fold"/>
</dbReference>
<name>A0ABQ8X8F1_9EUKA</name>
<dbReference type="InterPro" id="IPR041653">
    <property type="entry name" value="Importin_rep_4"/>
</dbReference>
<dbReference type="EMBL" id="JAOAOG010000325">
    <property type="protein sequence ID" value="KAJ6228956.1"/>
    <property type="molecule type" value="Genomic_DNA"/>
</dbReference>
<evidence type="ECO:0000313" key="9">
    <source>
        <dbReference type="EMBL" id="KAJ6228956.1"/>
    </source>
</evidence>
<dbReference type="PANTHER" id="PTHR10527">
    <property type="entry name" value="IMPORTIN BETA"/>
    <property type="match status" value="1"/>
</dbReference>
<evidence type="ECO:0000259" key="8">
    <source>
        <dbReference type="Pfam" id="PF25780"/>
    </source>
</evidence>
<proteinExistence type="predicted"/>
<dbReference type="InterPro" id="IPR040122">
    <property type="entry name" value="Importin_beta"/>
</dbReference>
<gene>
    <name evidence="9" type="ORF">M0813_08455</name>
</gene>
<accession>A0ABQ8X8F1</accession>
<dbReference type="Pfam" id="PF25780">
    <property type="entry name" value="TPR_IPO5"/>
    <property type="match status" value="1"/>
</dbReference>